<dbReference type="Gene3D" id="3.40.50.1820">
    <property type="entry name" value="alpha/beta hydrolase"/>
    <property type="match status" value="1"/>
</dbReference>
<feature type="domain" description="AB hydrolase-1" evidence="2">
    <location>
        <begin position="23"/>
        <end position="270"/>
    </location>
</feature>
<dbReference type="InterPro" id="IPR029058">
    <property type="entry name" value="AB_hydrolase_fold"/>
</dbReference>
<keyword evidence="4" id="KW-1185">Reference proteome</keyword>
<dbReference type="RefSeq" id="WP_169348480.1">
    <property type="nucleotide sequence ID" value="NZ_JABBJJ010000174.1"/>
</dbReference>
<evidence type="ECO:0000313" key="4">
    <source>
        <dbReference type="Proteomes" id="UP000518300"/>
    </source>
</evidence>
<organism evidence="3 4">
    <name type="scientific">Pyxidicoccus fallax</name>
    <dbReference type="NCBI Taxonomy" id="394095"/>
    <lineage>
        <taxon>Bacteria</taxon>
        <taxon>Pseudomonadati</taxon>
        <taxon>Myxococcota</taxon>
        <taxon>Myxococcia</taxon>
        <taxon>Myxococcales</taxon>
        <taxon>Cystobacterineae</taxon>
        <taxon>Myxococcaceae</taxon>
        <taxon>Pyxidicoccus</taxon>
    </lineage>
</organism>
<comment type="caution">
    <text evidence="3">The sequence shown here is derived from an EMBL/GenBank/DDBJ whole genome shotgun (WGS) entry which is preliminary data.</text>
</comment>
<accession>A0A848LMZ1</accession>
<evidence type="ECO:0000256" key="1">
    <source>
        <dbReference type="ARBA" id="ARBA00022801"/>
    </source>
</evidence>
<reference evidence="3 4" key="1">
    <citation type="submission" date="2020-04" db="EMBL/GenBank/DDBJ databases">
        <title>Draft genome of Pyxidicoccus fallax type strain.</title>
        <authorList>
            <person name="Whitworth D.E."/>
        </authorList>
    </citation>
    <scope>NUCLEOTIDE SEQUENCE [LARGE SCALE GENOMIC DNA]</scope>
    <source>
        <strain evidence="3 4">DSM 14698</strain>
    </source>
</reference>
<dbReference type="AlphaFoldDB" id="A0A848LMZ1"/>
<dbReference type="GO" id="GO:0016787">
    <property type="term" value="F:hydrolase activity"/>
    <property type="evidence" value="ECO:0007669"/>
    <property type="project" value="UniProtKB-KW"/>
</dbReference>
<dbReference type="Proteomes" id="UP000518300">
    <property type="component" value="Unassembled WGS sequence"/>
</dbReference>
<protein>
    <submittedName>
        <fullName evidence="3">Alpha/beta hydrolase</fullName>
    </submittedName>
</protein>
<gene>
    <name evidence="3" type="ORF">HG543_30805</name>
</gene>
<proteinExistence type="predicted"/>
<keyword evidence="1 3" id="KW-0378">Hydrolase</keyword>
<evidence type="ECO:0000313" key="3">
    <source>
        <dbReference type="EMBL" id="NMO19227.1"/>
    </source>
</evidence>
<dbReference type="SUPFAM" id="SSF53474">
    <property type="entry name" value="alpha/beta-Hydrolases"/>
    <property type="match status" value="1"/>
</dbReference>
<dbReference type="InterPro" id="IPR000073">
    <property type="entry name" value="AB_hydrolase_1"/>
</dbReference>
<name>A0A848LMZ1_9BACT</name>
<dbReference type="InterPro" id="IPR000639">
    <property type="entry name" value="Epox_hydrolase-like"/>
</dbReference>
<evidence type="ECO:0000259" key="2">
    <source>
        <dbReference type="Pfam" id="PF00561"/>
    </source>
</evidence>
<dbReference type="PRINTS" id="PR00412">
    <property type="entry name" value="EPOXHYDRLASE"/>
</dbReference>
<dbReference type="Pfam" id="PF00561">
    <property type="entry name" value="Abhydrolase_1"/>
    <property type="match status" value="1"/>
</dbReference>
<sequence>MDRRETVELEDVTLACRVVGEGPVVLAVHGFPDTPETFRQQVPALVEAGYRVVLPTLRGYAPSGVARSGRYDAVAVVGDLLRLVERYSPGQPVRWLGHDVGAVMGYVAAGMAPGRISHFASLAIPHVRASLPASLVPAQARRASHVFLFQVPFLGEARLRANDFALVERLWRKWSPGYREDAAHLAAVKEALRGREREVLSYYRALSSLTFGSARRWAMANVRVPTLHLHGAEDGTAGPETYRGQERFFSGPFDFRLLEGAGHFLHLERPREVNAALLEFFDRRFEAHASPAALAS</sequence>
<dbReference type="EMBL" id="JABBJJ010000174">
    <property type="protein sequence ID" value="NMO19227.1"/>
    <property type="molecule type" value="Genomic_DNA"/>
</dbReference>
<dbReference type="PANTHER" id="PTHR43329">
    <property type="entry name" value="EPOXIDE HYDROLASE"/>
    <property type="match status" value="1"/>
</dbReference>